<dbReference type="EMBL" id="CDOL01000230">
    <property type="protein sequence ID" value="CEN53377.1"/>
    <property type="molecule type" value="Genomic_DNA"/>
</dbReference>
<evidence type="ECO:0000313" key="3">
    <source>
        <dbReference type="EMBL" id="CEN53377.1"/>
    </source>
</evidence>
<keyword evidence="2" id="KW-1133">Transmembrane helix</keyword>
<gene>
    <name evidence="3" type="ORF">CCAND93_410006</name>
</gene>
<evidence type="ECO:0000256" key="1">
    <source>
        <dbReference type="SAM" id="Coils"/>
    </source>
</evidence>
<dbReference type="AlphaFoldDB" id="A0A0B7ITG1"/>
<sequence>MKRLQLFFKRMFSFIWRKNARKSQTLAILMIAICLLFSSCRTKKVITHQEEQKTELAERLIQQEENTQKNSVSSEEIQTEIKELQDLISNLNVSFDGKELDDKLDILLQKSADGTKLTFQGKGNVNYSESIKSEFESLKNEVIRRQDSVYTTLNLKLSNIELKLDHYFKEKDKEVKVKGFTFGIYFYVVIAIAVILVLFYLKKKFL</sequence>
<keyword evidence="1" id="KW-0175">Coiled coil</keyword>
<feature type="coiled-coil region" evidence="1">
    <location>
        <begin position="46"/>
        <end position="94"/>
    </location>
</feature>
<keyword evidence="2" id="KW-0812">Transmembrane</keyword>
<protein>
    <submittedName>
        <fullName evidence="3">Uncharacterized protein</fullName>
    </submittedName>
</protein>
<organism evidence="3 4">
    <name type="scientific">Capnocytophaga canis</name>
    <dbReference type="NCBI Taxonomy" id="1848903"/>
    <lineage>
        <taxon>Bacteria</taxon>
        <taxon>Pseudomonadati</taxon>
        <taxon>Bacteroidota</taxon>
        <taxon>Flavobacteriia</taxon>
        <taxon>Flavobacteriales</taxon>
        <taxon>Flavobacteriaceae</taxon>
        <taxon>Capnocytophaga</taxon>
    </lineage>
</organism>
<name>A0A0B7ITG1_9FLAO</name>
<keyword evidence="2" id="KW-0472">Membrane</keyword>
<proteinExistence type="predicted"/>
<dbReference type="Proteomes" id="UP000038200">
    <property type="component" value="Unassembled WGS sequence"/>
</dbReference>
<reference evidence="3 4" key="1">
    <citation type="submission" date="2015-01" db="EMBL/GenBank/DDBJ databases">
        <authorList>
            <person name="Xiang T."/>
            <person name="Song Y."/>
            <person name="Huang L."/>
            <person name="Wang B."/>
            <person name="Wu P."/>
        </authorList>
    </citation>
    <scope>NUCLEOTIDE SEQUENCE [LARGE SCALE GENOMIC DNA]</scope>
    <source>
        <strain evidence="3 4">CcD93</strain>
    </source>
</reference>
<feature type="transmembrane region" description="Helical" evidence="2">
    <location>
        <begin position="182"/>
        <end position="201"/>
    </location>
</feature>
<evidence type="ECO:0000313" key="4">
    <source>
        <dbReference type="Proteomes" id="UP000038200"/>
    </source>
</evidence>
<evidence type="ECO:0000256" key="2">
    <source>
        <dbReference type="SAM" id="Phobius"/>
    </source>
</evidence>
<dbReference type="RefSeq" id="WP_042008197.1">
    <property type="nucleotide sequence ID" value="NZ_CDOL01000230.1"/>
</dbReference>
<accession>A0A0B7ITG1</accession>